<evidence type="ECO:0000256" key="1">
    <source>
        <dbReference type="SAM" id="SignalP"/>
    </source>
</evidence>
<name>A0ABW1YRQ0_9GAMM</name>
<evidence type="ECO:0000313" key="2">
    <source>
        <dbReference type="EMBL" id="MFC6635457.1"/>
    </source>
</evidence>
<organism evidence="2 3">
    <name type="scientific">Microbulbifer taiwanensis</name>
    <dbReference type="NCBI Taxonomy" id="986746"/>
    <lineage>
        <taxon>Bacteria</taxon>
        <taxon>Pseudomonadati</taxon>
        <taxon>Pseudomonadota</taxon>
        <taxon>Gammaproteobacteria</taxon>
        <taxon>Cellvibrionales</taxon>
        <taxon>Microbulbiferaceae</taxon>
        <taxon>Microbulbifer</taxon>
    </lineage>
</organism>
<evidence type="ECO:0000313" key="3">
    <source>
        <dbReference type="Proteomes" id="UP001596425"/>
    </source>
</evidence>
<dbReference type="RefSeq" id="WP_193194737.1">
    <property type="nucleotide sequence ID" value="NZ_JACZFR010000066.1"/>
</dbReference>
<evidence type="ECO:0008006" key="4">
    <source>
        <dbReference type="Google" id="ProtNLM"/>
    </source>
</evidence>
<protein>
    <recommendedName>
        <fullName evidence="4">DUF2268 domain-containing protein</fullName>
    </recommendedName>
</protein>
<comment type="caution">
    <text evidence="2">The sequence shown here is derived from an EMBL/GenBank/DDBJ whole genome shotgun (WGS) entry which is preliminary data.</text>
</comment>
<accession>A0ABW1YRQ0</accession>
<sequence>MRIIALILMFWSAAAAASDFYANPELQRQMPGAFALQPEARDFLAPAFRQTLQHGDALVAAIRKDAQLEKAIAQLASLSIGEQIPYLKRLFALETAVMGIAPPKLLIDNHSYPGRTAYFDFDPENPSTGTVYLNPGKLAERDKYDALAFLIHETRHSYQFQRAFSGDVAARDTIAAGYADAFRAQKSLKGFSFSDFLTLVNEYEAFQFGNYVLGSLTDWQLEMPDMGTFASQFDTDGKLKIDLIRMAAEESDSSLLERYNQLAKEQYELRKRER</sequence>
<dbReference type="EMBL" id="JBHSVR010000001">
    <property type="protein sequence ID" value="MFC6635457.1"/>
    <property type="molecule type" value="Genomic_DNA"/>
</dbReference>
<keyword evidence="3" id="KW-1185">Reference proteome</keyword>
<dbReference type="Proteomes" id="UP001596425">
    <property type="component" value="Unassembled WGS sequence"/>
</dbReference>
<feature type="chain" id="PRO_5045614588" description="DUF2268 domain-containing protein" evidence="1">
    <location>
        <begin position="18"/>
        <end position="274"/>
    </location>
</feature>
<keyword evidence="1" id="KW-0732">Signal</keyword>
<feature type="signal peptide" evidence="1">
    <location>
        <begin position="1"/>
        <end position="17"/>
    </location>
</feature>
<gene>
    <name evidence="2" type="ORF">ACFQBM_19455</name>
</gene>
<proteinExistence type="predicted"/>
<reference evidence="3" key="1">
    <citation type="journal article" date="2019" name="Int. J. Syst. Evol. Microbiol.">
        <title>The Global Catalogue of Microorganisms (GCM) 10K type strain sequencing project: providing services to taxonomists for standard genome sequencing and annotation.</title>
        <authorList>
            <consortium name="The Broad Institute Genomics Platform"/>
            <consortium name="The Broad Institute Genome Sequencing Center for Infectious Disease"/>
            <person name="Wu L."/>
            <person name="Ma J."/>
        </authorList>
    </citation>
    <scope>NUCLEOTIDE SEQUENCE [LARGE SCALE GENOMIC DNA]</scope>
    <source>
        <strain evidence="3">CGMCC 1.13718</strain>
    </source>
</reference>